<dbReference type="KEGG" id="vg:19738665"/>
<keyword evidence="2" id="KW-1185">Reference proteome</keyword>
<name>A0A068QKT8_9VIRU</name>
<dbReference type="OrthoDB" id="39685at10239"/>
<sequence>MDFKKLLECSCVEDVYKFICIINQTYNVPKKPLVEMWCKTTGSSTDLFLDFEDLDLATCDACGKEQFVTDTFNFHCTNCPHYFGPAQCNNYCCIYLLE</sequence>
<proteinExistence type="predicted"/>
<dbReference type="GeneID" id="19738665"/>
<protein>
    <submittedName>
        <fullName evidence="1">Uncharacterized protein</fullName>
    </submittedName>
</protein>
<dbReference type="EMBL" id="HF920637">
    <property type="protein sequence ID" value="CCV02453.1"/>
    <property type="molecule type" value="Genomic_DNA"/>
</dbReference>
<evidence type="ECO:0000313" key="2">
    <source>
        <dbReference type="Proteomes" id="UP000114278"/>
    </source>
</evidence>
<dbReference type="RefSeq" id="YP_009046695.1">
    <property type="nucleotide sequence ID" value="NC_024451.1"/>
</dbReference>
<organism evidence="1 2">
    <name type="scientific">Armadillidium vulgare iridescent virus</name>
    <dbReference type="NCBI Taxonomy" id="72201"/>
    <lineage>
        <taxon>Viruses</taxon>
        <taxon>Varidnaviria</taxon>
        <taxon>Bamfordvirae</taxon>
        <taxon>Nucleocytoviricota</taxon>
        <taxon>Megaviricetes</taxon>
        <taxon>Pimascovirales</taxon>
        <taxon>Pimascovirales incertae sedis</taxon>
        <taxon>Iridoviridae</taxon>
        <taxon>Betairidovirinae</taxon>
        <taxon>Iridovirus</taxon>
        <taxon>Iridovirus armadillidium1</taxon>
        <taxon>Invertebrate iridescent virus 31</taxon>
    </lineage>
</organism>
<reference evidence="1 2" key="1">
    <citation type="journal article" date="2014" name="J. Gen. Virol.">
        <title>Genome sequence of a crustacean iridovirus, IIV31, isolated from the pill bug, Armadillidium vulgare.</title>
        <authorList>
            <person name="Piegu B."/>
            <person name="Guizard S."/>
            <person name="Yeping T."/>
            <person name="Cruaud C."/>
            <person name="Asgari S."/>
            <person name="Bideshi D.K."/>
            <person name="Federici B.A."/>
            <person name="Bigot Y."/>
        </authorList>
    </citation>
    <scope>NUCLEOTIDE SEQUENCE [LARGE SCALE GENOMIC DNA]</scope>
</reference>
<accession>A0A068QKT8</accession>
<evidence type="ECO:0000313" key="1">
    <source>
        <dbReference type="EMBL" id="CCV02453.1"/>
    </source>
</evidence>
<gene>
    <name evidence="1" type="primary">081R</name>
    <name evidence="1" type="ORF">IIV31_081R</name>
</gene>
<dbReference type="Proteomes" id="UP000114278">
    <property type="component" value="Segment"/>
</dbReference>